<feature type="transmembrane region" description="Helical" evidence="1">
    <location>
        <begin position="31"/>
        <end position="52"/>
    </location>
</feature>
<sequence length="265" mass="30260">MYLAGPVVNGCFCLFFSLVYTYYISHLQFPGYLSIVGFLVYVEFFLFAENLLPMDVNSYGRVISNDGKGFIDALTKTEQQFIQTILGLDRYINKEHLSGDLFNNDLEILQVLYKAHGEFNKHNFSQVIDLLEPILDYPDILTRDKLYIIDTLASIIINHGEKQYLDKANKWSEQAMELASDIKTIQGTRGAILVELGRYSEGKEILLPLTEVGNEAIDIAVSCCYIAKADYYLGNDDQVKDWLNKAEKIGNVHLILQRVKQEINY</sequence>
<organism evidence="2 3">
    <name type="scientific">Trichormus variabilis (strain ATCC 29413 / PCC 7937)</name>
    <name type="common">Anabaena variabilis</name>
    <dbReference type="NCBI Taxonomy" id="240292"/>
    <lineage>
        <taxon>Bacteria</taxon>
        <taxon>Bacillati</taxon>
        <taxon>Cyanobacteriota</taxon>
        <taxon>Cyanophyceae</taxon>
        <taxon>Nostocales</taxon>
        <taxon>Nostocaceae</taxon>
        <taxon>Trichormus</taxon>
    </lineage>
</organism>
<dbReference type="Gene3D" id="1.25.40.10">
    <property type="entry name" value="Tetratricopeptide repeat domain"/>
    <property type="match status" value="1"/>
</dbReference>
<dbReference type="STRING" id="240292.Ava_0152"/>
<dbReference type="InterPro" id="IPR011990">
    <property type="entry name" value="TPR-like_helical_dom_sf"/>
</dbReference>
<keyword evidence="1" id="KW-0812">Transmembrane</keyword>
<reference evidence="3" key="1">
    <citation type="journal article" date="2014" name="Stand. Genomic Sci.">
        <title>Complete genome sequence of Anabaena variabilis ATCC 29413.</title>
        <authorList>
            <person name="Thiel T."/>
            <person name="Pratte B.S."/>
            <person name="Zhong J."/>
            <person name="Goodwin L."/>
            <person name="Copeland A."/>
            <person name="Lucas S."/>
            <person name="Han C."/>
            <person name="Pitluck S."/>
            <person name="Land M.L."/>
            <person name="Kyrpides N.C."/>
            <person name="Woyke T."/>
        </authorList>
    </citation>
    <scope>NUCLEOTIDE SEQUENCE [LARGE SCALE GENOMIC DNA]</scope>
    <source>
        <strain evidence="3">ATCC 29413 / PCC 7937</strain>
    </source>
</reference>
<name>Q3MGV8_TRIV2</name>
<dbReference type="KEGG" id="ava:Ava_0152"/>
<dbReference type="eggNOG" id="COG1994">
    <property type="taxonomic scope" value="Bacteria"/>
</dbReference>
<dbReference type="EMBL" id="CP000117">
    <property type="protein sequence ID" value="ABA19778.1"/>
    <property type="molecule type" value="Genomic_DNA"/>
</dbReference>
<dbReference type="Proteomes" id="UP000002533">
    <property type="component" value="Chromosome"/>
</dbReference>
<dbReference type="HOGENOM" id="CLU_1048239_0_0_3"/>
<evidence type="ECO:0000313" key="2">
    <source>
        <dbReference type="EMBL" id="ABA19778.1"/>
    </source>
</evidence>
<gene>
    <name evidence="2" type="ordered locus">Ava_0152</name>
</gene>
<feature type="transmembrane region" description="Helical" evidence="1">
    <location>
        <begin position="7"/>
        <end position="25"/>
    </location>
</feature>
<evidence type="ECO:0000313" key="3">
    <source>
        <dbReference type="Proteomes" id="UP000002533"/>
    </source>
</evidence>
<dbReference type="AlphaFoldDB" id="Q3MGV8"/>
<evidence type="ECO:0000256" key="1">
    <source>
        <dbReference type="SAM" id="Phobius"/>
    </source>
</evidence>
<proteinExistence type="predicted"/>
<keyword evidence="1" id="KW-1133">Transmembrane helix</keyword>
<keyword evidence="1" id="KW-0472">Membrane</keyword>
<protein>
    <submittedName>
        <fullName evidence="2">Uncharacterized protein</fullName>
    </submittedName>
</protein>
<accession>Q3MGV8</accession>